<comment type="caution">
    <text evidence="1">The sequence shown here is derived from an EMBL/GenBank/DDBJ whole genome shotgun (WGS) entry which is preliminary data.</text>
</comment>
<dbReference type="Proteomes" id="UP000735302">
    <property type="component" value="Unassembled WGS sequence"/>
</dbReference>
<dbReference type="AlphaFoldDB" id="A0AAV4E390"/>
<accession>A0AAV4E390</accession>
<reference evidence="1 2" key="1">
    <citation type="journal article" date="2021" name="Elife">
        <title>Chloroplast acquisition without the gene transfer in kleptoplastic sea slugs, Plakobranchus ocellatus.</title>
        <authorList>
            <person name="Maeda T."/>
            <person name="Takahashi S."/>
            <person name="Yoshida T."/>
            <person name="Shimamura S."/>
            <person name="Takaki Y."/>
            <person name="Nagai Y."/>
            <person name="Toyoda A."/>
            <person name="Suzuki Y."/>
            <person name="Arimoto A."/>
            <person name="Ishii H."/>
            <person name="Satoh N."/>
            <person name="Nishiyama T."/>
            <person name="Hasebe M."/>
            <person name="Maruyama T."/>
            <person name="Minagawa J."/>
            <person name="Obokata J."/>
            <person name="Shigenobu S."/>
        </authorList>
    </citation>
    <scope>NUCLEOTIDE SEQUENCE [LARGE SCALE GENOMIC DNA]</scope>
</reference>
<gene>
    <name evidence="1" type="ORF">PoB_007715300</name>
</gene>
<protein>
    <submittedName>
        <fullName evidence="1">Uncharacterized protein</fullName>
    </submittedName>
</protein>
<sequence>MFCNCRPRPALCVFTSSLRLRELQGRFFKKICSTNWWPGDQEARNLLIFPVFSSQRLLVLFSNETRNCSRSRLNRKRVLVVIGEYYLEWESNLASQIIRALMIESAHFCCAPPDANRGLWWPGDNKDALRLELTRVAFSIISHCNEFGSLRYSP</sequence>
<proteinExistence type="predicted"/>
<dbReference type="EMBL" id="BLXT01008617">
    <property type="protein sequence ID" value="GFO50648.1"/>
    <property type="molecule type" value="Genomic_DNA"/>
</dbReference>
<name>A0AAV4E390_9GAST</name>
<organism evidence="1 2">
    <name type="scientific">Plakobranchus ocellatus</name>
    <dbReference type="NCBI Taxonomy" id="259542"/>
    <lineage>
        <taxon>Eukaryota</taxon>
        <taxon>Metazoa</taxon>
        <taxon>Spiralia</taxon>
        <taxon>Lophotrochozoa</taxon>
        <taxon>Mollusca</taxon>
        <taxon>Gastropoda</taxon>
        <taxon>Heterobranchia</taxon>
        <taxon>Euthyneura</taxon>
        <taxon>Panpulmonata</taxon>
        <taxon>Sacoglossa</taxon>
        <taxon>Placobranchoidea</taxon>
        <taxon>Plakobranchidae</taxon>
        <taxon>Plakobranchus</taxon>
    </lineage>
</organism>
<evidence type="ECO:0000313" key="1">
    <source>
        <dbReference type="EMBL" id="GFO50648.1"/>
    </source>
</evidence>
<keyword evidence="2" id="KW-1185">Reference proteome</keyword>
<evidence type="ECO:0000313" key="2">
    <source>
        <dbReference type="Proteomes" id="UP000735302"/>
    </source>
</evidence>